<comment type="caution">
    <text evidence="1">The sequence shown here is derived from an EMBL/GenBank/DDBJ whole genome shotgun (WGS) entry which is preliminary data.</text>
</comment>
<dbReference type="PANTHER" id="PTHR31687">
    <property type="match status" value="1"/>
</dbReference>
<organism evidence="1 2">
    <name type="scientific">Ramlibacter henchirensis</name>
    <dbReference type="NCBI Taxonomy" id="204072"/>
    <lineage>
        <taxon>Bacteria</taxon>
        <taxon>Pseudomonadati</taxon>
        <taxon>Pseudomonadota</taxon>
        <taxon>Betaproteobacteria</taxon>
        <taxon>Burkholderiales</taxon>
        <taxon>Comamonadaceae</taxon>
        <taxon>Ramlibacter</taxon>
    </lineage>
</organism>
<name>A0A4Z0BLM6_9BURK</name>
<sequence length="422" mass="46241">MSVENDFIRERSRGEVAAGLLRSTVAVRERCGQLLDRARVGQSAWFTVDESKLRAAAAEVAAITRRRYPRLHIPFHSRWRHFEAGGVDRRKQLNERLGNVAPQARAHAMIDLTVVSVLLDAGAGADWKYVDPATGQTYTRSEGLAVATFHAFMAGMFSSDRLRPLQADAQGLRSLGTDQLAQVFQVSESNPLVGLEGRAILLRRLGEAMAEQPEVFTEDARPCGLFFLMVADEGGIAHTADVEVHDLLSQILTSMSGIWPMGTSIGGVPLGDVWRHAAVRGDGPSDGWVPFHKLSQWLTYSLLEPFHWAGVKLRGIDKLTALPEYRNGGLLIDSGVLTLREPDAAHQVWHPGDEIIVEWRALTVPLLDELAGAVRHELSVDEDRLPLACVLEGGTWAAGRELAQRARGGLPPLQVHSDGTVF</sequence>
<protein>
    <submittedName>
        <fullName evidence="1">DUF1688 family protein</fullName>
    </submittedName>
</protein>
<gene>
    <name evidence="1" type="ORF">EZ313_21535</name>
</gene>
<proteinExistence type="predicted"/>
<dbReference type="RefSeq" id="WP_135265383.1">
    <property type="nucleotide sequence ID" value="NZ_SMLM01000004.1"/>
</dbReference>
<dbReference type="PANTHER" id="PTHR31687:SF3">
    <property type="entry name" value="PROTEIN URG3"/>
    <property type="match status" value="1"/>
</dbReference>
<reference evidence="1 2" key="1">
    <citation type="submission" date="2019-03" db="EMBL/GenBank/DDBJ databases">
        <title>Ramlibacter henchirensis DSM 14656, whole genome shotgun sequence.</title>
        <authorList>
            <person name="Zhang X."/>
            <person name="Feng G."/>
            <person name="Zhu H."/>
        </authorList>
    </citation>
    <scope>NUCLEOTIDE SEQUENCE [LARGE SCALE GENOMIC DNA]</scope>
    <source>
        <strain evidence="1 2">DSM 14656</strain>
    </source>
</reference>
<dbReference type="EMBL" id="SMLM01000004">
    <property type="protein sequence ID" value="TFY99157.1"/>
    <property type="molecule type" value="Genomic_DNA"/>
</dbReference>
<dbReference type="Pfam" id="PF07958">
    <property type="entry name" value="DUF1688"/>
    <property type="match status" value="1"/>
</dbReference>
<evidence type="ECO:0000313" key="2">
    <source>
        <dbReference type="Proteomes" id="UP000298180"/>
    </source>
</evidence>
<keyword evidence="2" id="KW-1185">Reference proteome</keyword>
<accession>A0A4Z0BLM6</accession>
<evidence type="ECO:0000313" key="1">
    <source>
        <dbReference type="EMBL" id="TFY99157.1"/>
    </source>
</evidence>
<dbReference type="InterPro" id="IPR012469">
    <property type="entry name" value="DUF1688"/>
</dbReference>
<dbReference type="OrthoDB" id="9779699at2"/>
<dbReference type="Proteomes" id="UP000298180">
    <property type="component" value="Unassembled WGS sequence"/>
</dbReference>
<dbReference type="AlphaFoldDB" id="A0A4Z0BLM6"/>